<evidence type="ECO:0000256" key="1">
    <source>
        <dbReference type="SAM" id="Phobius"/>
    </source>
</evidence>
<reference evidence="2" key="1">
    <citation type="journal article" date="2014" name="Int. J. Syst. Evol. Microbiol.">
        <title>Complete genome sequence of Corynebacterium casei LMG S-19264T (=DSM 44701T), isolated from a smear-ripened cheese.</title>
        <authorList>
            <consortium name="US DOE Joint Genome Institute (JGI-PGF)"/>
            <person name="Walter F."/>
            <person name="Albersmeier A."/>
            <person name="Kalinowski J."/>
            <person name="Ruckert C."/>
        </authorList>
    </citation>
    <scope>NUCLEOTIDE SEQUENCE</scope>
    <source>
        <strain evidence="2">JCM 4637</strain>
    </source>
</reference>
<dbReference type="InterPro" id="IPR025329">
    <property type="entry name" value="DUF4235"/>
</dbReference>
<dbReference type="AlphaFoldDB" id="A0A918WZC7"/>
<dbReference type="Proteomes" id="UP000638353">
    <property type="component" value="Unassembled WGS sequence"/>
</dbReference>
<reference evidence="2" key="2">
    <citation type="submission" date="2020-09" db="EMBL/GenBank/DDBJ databases">
        <authorList>
            <person name="Sun Q."/>
            <person name="Ohkuma M."/>
        </authorList>
    </citation>
    <scope>NUCLEOTIDE SEQUENCE</scope>
    <source>
        <strain evidence="2">JCM 4637</strain>
    </source>
</reference>
<organism evidence="2 3">
    <name type="scientific">Streptomyces finlayi</name>
    <dbReference type="NCBI Taxonomy" id="67296"/>
    <lineage>
        <taxon>Bacteria</taxon>
        <taxon>Bacillati</taxon>
        <taxon>Actinomycetota</taxon>
        <taxon>Actinomycetes</taxon>
        <taxon>Kitasatosporales</taxon>
        <taxon>Streptomycetaceae</taxon>
        <taxon>Streptomyces</taxon>
    </lineage>
</organism>
<feature type="transmembrane region" description="Helical" evidence="1">
    <location>
        <begin position="6"/>
        <end position="25"/>
    </location>
</feature>
<evidence type="ECO:0000313" key="2">
    <source>
        <dbReference type="EMBL" id="GHC97919.1"/>
    </source>
</evidence>
<proteinExistence type="predicted"/>
<protein>
    <submittedName>
        <fullName evidence="2">Membrane protein</fullName>
    </submittedName>
</protein>
<keyword evidence="1" id="KW-1133">Transmembrane helix</keyword>
<accession>A0A918WZC7</accession>
<keyword evidence="1" id="KW-0472">Membrane</keyword>
<comment type="caution">
    <text evidence="2">The sequence shown here is derived from an EMBL/GenBank/DDBJ whole genome shotgun (WGS) entry which is preliminary data.</text>
</comment>
<dbReference type="RefSeq" id="WP_189824404.1">
    <property type="nucleotide sequence ID" value="NZ_BMVC01000007.1"/>
</dbReference>
<gene>
    <name evidence="2" type="ORF">GCM10010334_39850</name>
</gene>
<dbReference type="EMBL" id="BMVC01000007">
    <property type="protein sequence ID" value="GHC97919.1"/>
    <property type="molecule type" value="Genomic_DNA"/>
</dbReference>
<keyword evidence="1" id="KW-0812">Transmembrane</keyword>
<evidence type="ECO:0000313" key="3">
    <source>
        <dbReference type="Proteomes" id="UP000638353"/>
    </source>
</evidence>
<name>A0A918WZC7_9ACTN</name>
<sequence length="86" mass="9295">MGKVLYKPLGMIFGMAGGMLAGLAFRKTWKAVTGEDDAPDGLDRDRRWREILPAVALEGAIFAVVRTSVERGGATAVRKLTGYWPG</sequence>
<dbReference type="Pfam" id="PF14019">
    <property type="entry name" value="DUF4235"/>
    <property type="match status" value="1"/>
</dbReference>